<protein>
    <submittedName>
        <fullName evidence="1">Uncharacterized protein</fullName>
    </submittedName>
</protein>
<reference evidence="1" key="1">
    <citation type="submission" date="2020-04" db="EMBL/GenBank/DDBJ databases">
        <authorList>
            <person name="Chiriac C."/>
            <person name="Salcher M."/>
            <person name="Ghai R."/>
            <person name="Kavagutti S V."/>
        </authorList>
    </citation>
    <scope>NUCLEOTIDE SEQUENCE</scope>
</reference>
<organism evidence="1">
    <name type="scientific">uncultured Caudovirales phage</name>
    <dbReference type="NCBI Taxonomy" id="2100421"/>
    <lineage>
        <taxon>Viruses</taxon>
        <taxon>Duplodnaviria</taxon>
        <taxon>Heunggongvirae</taxon>
        <taxon>Uroviricota</taxon>
        <taxon>Caudoviricetes</taxon>
        <taxon>Peduoviridae</taxon>
        <taxon>Maltschvirus</taxon>
        <taxon>Maltschvirus maltsch</taxon>
    </lineage>
</organism>
<gene>
    <name evidence="1" type="ORF">UFOVP273_98</name>
</gene>
<dbReference type="EMBL" id="LR796284">
    <property type="protein sequence ID" value="CAB4134479.1"/>
    <property type="molecule type" value="Genomic_DNA"/>
</dbReference>
<proteinExistence type="predicted"/>
<accession>A0A6J5LRY4</accession>
<evidence type="ECO:0000313" key="1">
    <source>
        <dbReference type="EMBL" id="CAB4134479.1"/>
    </source>
</evidence>
<sequence length="68" mass="8017">MRIIEQHCKEAEYIRLCKKCGCKFGFFEVDTILHSHKDIDGYSDNYYVVKCPSCSTDIRLHGNWKSKQ</sequence>
<name>A0A6J5LRY4_9CAUD</name>